<accession>A0A0A9YL07</accession>
<proteinExistence type="predicted"/>
<dbReference type="InterPro" id="IPR004119">
    <property type="entry name" value="EcKL"/>
</dbReference>
<dbReference type="PANTHER" id="PTHR11012">
    <property type="entry name" value="PROTEIN KINASE-LIKE DOMAIN-CONTAINING"/>
    <property type="match status" value="1"/>
</dbReference>
<evidence type="ECO:0000313" key="1">
    <source>
        <dbReference type="EMBL" id="JAG32306.1"/>
    </source>
</evidence>
<organism evidence="1">
    <name type="scientific">Lygus hesperus</name>
    <name type="common">Western plant bug</name>
    <dbReference type="NCBI Taxonomy" id="30085"/>
    <lineage>
        <taxon>Eukaryota</taxon>
        <taxon>Metazoa</taxon>
        <taxon>Ecdysozoa</taxon>
        <taxon>Arthropoda</taxon>
        <taxon>Hexapoda</taxon>
        <taxon>Insecta</taxon>
        <taxon>Pterygota</taxon>
        <taxon>Neoptera</taxon>
        <taxon>Paraneoptera</taxon>
        <taxon>Hemiptera</taxon>
        <taxon>Heteroptera</taxon>
        <taxon>Panheteroptera</taxon>
        <taxon>Cimicomorpha</taxon>
        <taxon>Miridae</taxon>
        <taxon>Mirini</taxon>
        <taxon>Lygus</taxon>
    </lineage>
</organism>
<protein>
    <recommendedName>
        <fullName evidence="2">CHK kinase-like domain-containing protein</fullName>
    </recommendedName>
</protein>
<evidence type="ECO:0008006" key="2">
    <source>
        <dbReference type="Google" id="ProtNLM"/>
    </source>
</evidence>
<reference evidence="1" key="2">
    <citation type="submission" date="2014-07" db="EMBL/GenBank/DDBJ databases">
        <authorList>
            <person name="Hull J."/>
        </authorList>
    </citation>
    <scope>NUCLEOTIDE SEQUENCE</scope>
</reference>
<sequence length="238" mass="26990">MVCKMAEGSEHSLDTNWLVSLLKKSFADQKPSVVVNTEVSLASAVGENFLSTVHRVKITMLLKGGRRKRFSFMVKTEIPGGKLDSVMGVLNTFPIECKVYTIILPMMGALMDEFDDKRDSIWSNCFGYRPYTSLVMEDLSFEGYTSIDRTKWQSIEQAQIVLRTLARFHAMSKILLARGLLTEDDRGHNLFVNDTKTFRVLFSSTLKVLSNVIKTKWGQNGKTLDRESLITQISYVIK</sequence>
<gene>
    <name evidence="1" type="ORF">CM83_36076</name>
</gene>
<dbReference type="EMBL" id="GBHO01011298">
    <property type="protein sequence ID" value="JAG32306.1"/>
    <property type="molecule type" value="Transcribed_RNA"/>
</dbReference>
<dbReference type="Pfam" id="PF02958">
    <property type="entry name" value="EcKL"/>
    <property type="match status" value="1"/>
</dbReference>
<dbReference type="AlphaFoldDB" id="A0A0A9YL07"/>
<name>A0A0A9YL07_LYGHE</name>
<reference evidence="1" key="1">
    <citation type="journal article" date="2014" name="PLoS ONE">
        <title>Transcriptome-Based Identification of ABC Transporters in the Western Tarnished Plant Bug Lygus hesperus.</title>
        <authorList>
            <person name="Hull J.J."/>
            <person name="Chaney K."/>
            <person name="Geib S.M."/>
            <person name="Fabrick J.A."/>
            <person name="Brent C.S."/>
            <person name="Walsh D."/>
            <person name="Lavine L.C."/>
        </authorList>
    </citation>
    <scope>NUCLEOTIDE SEQUENCE</scope>
</reference>
<dbReference type="PANTHER" id="PTHR11012:SF56">
    <property type="entry name" value="CHK KINASE-LIKE DOMAIN-CONTAINING PROTEIN-RELATED"/>
    <property type="match status" value="1"/>
</dbReference>